<proteinExistence type="predicted"/>
<accession>A0A4Z2IBE3</accession>
<sequence length="111" mass="12321">MTRRGSRRCGWLHSVTTAALSAAALPGRISVWITPSQRPARFQLAAQRASDDPRYVRMAEPAVLHLLGRSLRAPSERTRTRALRHPALSGSLLPRYTVHSEPEGREVSSQL</sequence>
<comment type="caution">
    <text evidence="1">The sequence shown here is derived from an EMBL/GenBank/DDBJ whole genome shotgun (WGS) entry which is preliminary data.</text>
</comment>
<evidence type="ECO:0000313" key="2">
    <source>
        <dbReference type="Proteomes" id="UP000314294"/>
    </source>
</evidence>
<dbReference type="AlphaFoldDB" id="A0A4Z2IBE3"/>
<organism evidence="1 2">
    <name type="scientific">Liparis tanakae</name>
    <name type="common">Tanaka's snailfish</name>
    <dbReference type="NCBI Taxonomy" id="230148"/>
    <lineage>
        <taxon>Eukaryota</taxon>
        <taxon>Metazoa</taxon>
        <taxon>Chordata</taxon>
        <taxon>Craniata</taxon>
        <taxon>Vertebrata</taxon>
        <taxon>Euteleostomi</taxon>
        <taxon>Actinopterygii</taxon>
        <taxon>Neopterygii</taxon>
        <taxon>Teleostei</taxon>
        <taxon>Neoteleostei</taxon>
        <taxon>Acanthomorphata</taxon>
        <taxon>Eupercaria</taxon>
        <taxon>Perciformes</taxon>
        <taxon>Cottioidei</taxon>
        <taxon>Cottales</taxon>
        <taxon>Liparidae</taxon>
        <taxon>Liparis</taxon>
    </lineage>
</organism>
<evidence type="ECO:0000313" key="1">
    <source>
        <dbReference type="EMBL" id="TNN75399.1"/>
    </source>
</evidence>
<dbReference type="Proteomes" id="UP000314294">
    <property type="component" value="Unassembled WGS sequence"/>
</dbReference>
<dbReference type="EMBL" id="SRLO01000104">
    <property type="protein sequence ID" value="TNN75399.1"/>
    <property type="molecule type" value="Genomic_DNA"/>
</dbReference>
<name>A0A4Z2IBE3_9TELE</name>
<protein>
    <submittedName>
        <fullName evidence="1">Uncharacterized protein</fullName>
    </submittedName>
</protein>
<keyword evidence="2" id="KW-1185">Reference proteome</keyword>
<reference evidence="1 2" key="1">
    <citation type="submission" date="2019-03" db="EMBL/GenBank/DDBJ databases">
        <title>First draft genome of Liparis tanakae, snailfish: a comprehensive survey of snailfish specific genes.</title>
        <authorList>
            <person name="Kim W."/>
            <person name="Song I."/>
            <person name="Jeong J.-H."/>
            <person name="Kim D."/>
            <person name="Kim S."/>
            <person name="Ryu S."/>
            <person name="Song J.Y."/>
            <person name="Lee S.K."/>
        </authorList>
    </citation>
    <scope>NUCLEOTIDE SEQUENCE [LARGE SCALE GENOMIC DNA]</scope>
    <source>
        <tissue evidence="1">Muscle</tissue>
    </source>
</reference>
<gene>
    <name evidence="1" type="ORF">EYF80_014446</name>
</gene>